<gene>
    <name evidence="3" type="primary">flgA</name>
    <name evidence="3" type="ORF">FE773_06775</name>
</gene>
<dbReference type="PANTHER" id="PTHR36307">
    <property type="entry name" value="FLAGELLA BASAL BODY P-RING FORMATION PROTEIN FLGA"/>
    <property type="match status" value="1"/>
</dbReference>
<evidence type="ECO:0000259" key="2">
    <source>
        <dbReference type="Pfam" id="PF13144"/>
    </source>
</evidence>
<keyword evidence="1" id="KW-1005">Bacterial flagellum biogenesis</keyword>
<protein>
    <recommendedName>
        <fullName evidence="1">Flagella basal body P-ring formation protein FlgA</fullName>
    </recommendedName>
</protein>
<name>A0ABX5V9H3_9BACT</name>
<dbReference type="NCBIfam" id="TIGR03170">
    <property type="entry name" value="flgA_cterm"/>
    <property type="match status" value="1"/>
</dbReference>
<evidence type="ECO:0000313" key="4">
    <source>
        <dbReference type="Proteomes" id="UP000306825"/>
    </source>
</evidence>
<reference evidence="3 4" key="1">
    <citation type="submission" date="2019-05" db="EMBL/GenBank/DDBJ databases">
        <title>A comparative analysis of the Nautiliaceae.</title>
        <authorList>
            <person name="Grosche A."/>
            <person name="Smedile F."/>
            <person name="Vetriani C."/>
        </authorList>
    </citation>
    <scope>NUCLEOTIDE SEQUENCE [LARGE SCALE GENOMIC DNA]</scope>
    <source>
        <strain evidence="3 4">TB-2</strain>
    </source>
</reference>
<keyword evidence="3" id="KW-0966">Cell projection</keyword>
<comment type="similarity">
    <text evidence="1">Belongs to the FlgA family.</text>
</comment>
<feature type="domain" description="Flagella basal body P-ring formation protein FlgA SAF" evidence="2">
    <location>
        <begin position="84"/>
        <end position="202"/>
    </location>
</feature>
<keyword evidence="1" id="KW-0574">Periplasm</keyword>
<evidence type="ECO:0000313" key="3">
    <source>
        <dbReference type="EMBL" id="QCT94898.1"/>
    </source>
</evidence>
<dbReference type="Pfam" id="PF13144">
    <property type="entry name" value="ChapFlgA"/>
    <property type="match status" value="1"/>
</dbReference>
<keyword evidence="3" id="KW-0969">Cilium</keyword>
<accession>A0ABX5V9H3</accession>
<dbReference type="Proteomes" id="UP000306825">
    <property type="component" value="Chromosome"/>
</dbReference>
<proteinExistence type="inferred from homology"/>
<sequence>MRPCPRKIIFLTFFSFLFGQNIEKKIINFYKSYYPNIKIEKIISHPTLPKKYKTIKFLFTPKNPYGNIKIDNKFYYIKINAKLPVFIATTIIKQNSPILENINVIKKEINFKRFYSKPLDKIKKDLIASKIISKNSIITTLNTKKAPLVLRGENVNVTIKSKNITITTTAKALKDGNIGDIINIEMNKRIYKAIVVNKNQVELK</sequence>
<keyword evidence="3" id="KW-0282">Flagellum</keyword>
<comment type="function">
    <text evidence="1">Involved in the assembly process of the P-ring formation. It may associate with FlgF on the rod constituting a structure essential for the P-ring assembly or may act as a modulator protein for the P-ring assembly.</text>
</comment>
<dbReference type="InterPro" id="IPR039246">
    <property type="entry name" value="Flagellar_FlgA"/>
</dbReference>
<organism evidence="3 4">
    <name type="scientific">Caminibacter mediatlanticus TB-2</name>
    <dbReference type="NCBI Taxonomy" id="391592"/>
    <lineage>
        <taxon>Bacteria</taxon>
        <taxon>Pseudomonadati</taxon>
        <taxon>Campylobacterota</taxon>
        <taxon>Epsilonproteobacteria</taxon>
        <taxon>Nautiliales</taxon>
        <taxon>Nautiliaceae</taxon>
        <taxon>Caminibacter</taxon>
    </lineage>
</organism>
<comment type="subcellular location">
    <subcellularLocation>
        <location evidence="1">Periplasm</location>
    </subcellularLocation>
</comment>
<dbReference type="InterPro" id="IPR017585">
    <property type="entry name" value="SAF_FlgA"/>
</dbReference>
<evidence type="ECO:0000256" key="1">
    <source>
        <dbReference type="RuleBase" id="RU362063"/>
    </source>
</evidence>
<dbReference type="PANTHER" id="PTHR36307:SF1">
    <property type="entry name" value="FLAGELLA BASAL BODY P-RING FORMATION PROTEIN FLGA"/>
    <property type="match status" value="1"/>
</dbReference>
<keyword evidence="4" id="KW-1185">Reference proteome</keyword>
<dbReference type="Gene3D" id="2.30.30.760">
    <property type="match status" value="1"/>
</dbReference>
<dbReference type="EMBL" id="CP040463">
    <property type="protein sequence ID" value="QCT94898.1"/>
    <property type="molecule type" value="Genomic_DNA"/>
</dbReference>